<sequence>MDTVSLLKAHKTDCLNFTGKTIETEAIICIVNGSTGECERHDFSDAETIEIRCEGCDAVLFVRSDS</sequence>
<evidence type="ECO:0000313" key="1">
    <source>
        <dbReference type="EMBL" id="KKM66693.1"/>
    </source>
</evidence>
<protein>
    <submittedName>
        <fullName evidence="2">Uncharacterized protein</fullName>
    </submittedName>
</protein>
<comment type="caution">
    <text evidence="2">The sequence shown here is derived from an EMBL/GenBank/DDBJ whole genome shotgun (WGS) entry which is preliminary data.</text>
</comment>
<dbReference type="AlphaFoldDB" id="A0A0F9K1N2"/>
<evidence type="ECO:0000313" key="2">
    <source>
        <dbReference type="EMBL" id="KKM75888.1"/>
    </source>
</evidence>
<gene>
    <name evidence="3" type="ORF">LCGC14_1124670</name>
    <name evidence="2" type="ORF">LCGC14_1385670</name>
    <name evidence="1" type="ORF">LCGC14_1478590</name>
</gene>
<dbReference type="EMBL" id="LAZR01008898">
    <property type="protein sequence ID" value="KKM75888.1"/>
    <property type="molecule type" value="Genomic_DNA"/>
</dbReference>
<dbReference type="EMBL" id="LAZR01010479">
    <property type="protein sequence ID" value="KKM66693.1"/>
    <property type="molecule type" value="Genomic_DNA"/>
</dbReference>
<proteinExistence type="predicted"/>
<accession>A0A0F9K1N2</accession>
<evidence type="ECO:0000313" key="3">
    <source>
        <dbReference type="EMBL" id="KKN01741.1"/>
    </source>
</evidence>
<name>A0A0F9K1N2_9ZZZZ</name>
<dbReference type="EMBL" id="LAZR01005229">
    <property type="protein sequence ID" value="KKN01741.1"/>
    <property type="molecule type" value="Genomic_DNA"/>
</dbReference>
<reference evidence="2" key="1">
    <citation type="journal article" date="2015" name="Nature">
        <title>Complex archaea that bridge the gap between prokaryotes and eukaryotes.</title>
        <authorList>
            <person name="Spang A."/>
            <person name="Saw J.H."/>
            <person name="Jorgensen S.L."/>
            <person name="Zaremba-Niedzwiedzka K."/>
            <person name="Martijn J."/>
            <person name="Lind A.E."/>
            <person name="van Eijk R."/>
            <person name="Schleper C."/>
            <person name="Guy L."/>
            <person name="Ettema T.J."/>
        </authorList>
    </citation>
    <scope>NUCLEOTIDE SEQUENCE</scope>
</reference>
<organism evidence="2">
    <name type="scientific">marine sediment metagenome</name>
    <dbReference type="NCBI Taxonomy" id="412755"/>
    <lineage>
        <taxon>unclassified sequences</taxon>
        <taxon>metagenomes</taxon>
        <taxon>ecological metagenomes</taxon>
    </lineage>
</organism>